<evidence type="ECO:0000313" key="1">
    <source>
        <dbReference type="EMBL" id="RUS24271.1"/>
    </source>
</evidence>
<gene>
    <name evidence="1" type="ORF">BC938DRAFT_473854</name>
</gene>
<dbReference type="EMBL" id="RBNJ01016595">
    <property type="protein sequence ID" value="RUS24271.1"/>
    <property type="molecule type" value="Genomic_DNA"/>
</dbReference>
<protein>
    <submittedName>
        <fullName evidence="1">Uncharacterized protein</fullName>
    </submittedName>
</protein>
<dbReference type="Proteomes" id="UP000274822">
    <property type="component" value="Unassembled WGS sequence"/>
</dbReference>
<sequence length="302" mass="32922">MIDLWLLTRKSSGVEVRHLHFLRPSAISLKKASGFTAELLEEDDPELTSNDLTDITTTPIIAPSNVSEPFLALYNDLLARTTPTRKAHEYPARSRLKDLLDLVTTAEEVRLLPPLVAQWRLKQFPLTDTTAALVSCACTAGAPDVAFELLGDRAKYALLPQPQDLRALVRAFCARAMAVGDNAGAAMEELDKAFMAFGLAPYYKVDVGEDWVSYGTLIATSARGGFGEEGWRRATGTAKEMVQGMIGKTVKLGDGAKEALLDAANALVAGYEERGEEGDAKRYRALRMVLQDADETMNVNRG</sequence>
<comment type="caution">
    <text evidence="1">The sequence shown here is derived from an EMBL/GenBank/DDBJ whole genome shotgun (WGS) entry which is preliminary data.</text>
</comment>
<dbReference type="AlphaFoldDB" id="A0A433Q377"/>
<evidence type="ECO:0000313" key="2">
    <source>
        <dbReference type="Proteomes" id="UP000274822"/>
    </source>
</evidence>
<keyword evidence="2" id="KW-1185">Reference proteome</keyword>
<organism evidence="1 2">
    <name type="scientific">Jimgerdemannia flammicorona</name>
    <dbReference type="NCBI Taxonomy" id="994334"/>
    <lineage>
        <taxon>Eukaryota</taxon>
        <taxon>Fungi</taxon>
        <taxon>Fungi incertae sedis</taxon>
        <taxon>Mucoromycota</taxon>
        <taxon>Mucoromycotina</taxon>
        <taxon>Endogonomycetes</taxon>
        <taxon>Endogonales</taxon>
        <taxon>Endogonaceae</taxon>
        <taxon>Jimgerdemannia</taxon>
    </lineage>
</organism>
<proteinExistence type="predicted"/>
<reference evidence="1 2" key="1">
    <citation type="journal article" date="2018" name="New Phytol.">
        <title>Phylogenomics of Endogonaceae and evolution of mycorrhizas within Mucoromycota.</title>
        <authorList>
            <person name="Chang Y."/>
            <person name="Desiro A."/>
            <person name="Na H."/>
            <person name="Sandor L."/>
            <person name="Lipzen A."/>
            <person name="Clum A."/>
            <person name="Barry K."/>
            <person name="Grigoriev I.V."/>
            <person name="Martin F.M."/>
            <person name="Stajich J.E."/>
            <person name="Smith M.E."/>
            <person name="Bonito G."/>
            <person name="Spatafora J.W."/>
        </authorList>
    </citation>
    <scope>NUCLEOTIDE SEQUENCE [LARGE SCALE GENOMIC DNA]</scope>
    <source>
        <strain evidence="1 2">AD002</strain>
    </source>
</reference>
<accession>A0A433Q377</accession>
<name>A0A433Q377_9FUNG</name>